<dbReference type="Gene3D" id="1.20.1630.10">
    <property type="entry name" value="Formate dehydrogenase/DMSO reductase domain"/>
    <property type="match status" value="1"/>
</dbReference>
<feature type="transmembrane region" description="Helical" evidence="7">
    <location>
        <begin position="188"/>
        <end position="208"/>
    </location>
</feature>
<dbReference type="RefSeq" id="WP_338251112.1">
    <property type="nucleotide sequence ID" value="NZ_AP028907.1"/>
</dbReference>
<evidence type="ECO:0000256" key="2">
    <source>
        <dbReference type="ARBA" id="ARBA00008929"/>
    </source>
</evidence>
<name>A0ABN6ZK90_9CREN</name>
<evidence type="ECO:0000313" key="8">
    <source>
        <dbReference type="EMBL" id="BES80670.1"/>
    </source>
</evidence>
<comment type="similarity">
    <text evidence="2">Belongs to the NrfD family.</text>
</comment>
<keyword evidence="6 7" id="KW-0472">Membrane</keyword>
<keyword evidence="5 7" id="KW-1133">Transmembrane helix</keyword>
<dbReference type="EMBL" id="AP028907">
    <property type="protein sequence ID" value="BES80670.1"/>
    <property type="molecule type" value="Genomic_DNA"/>
</dbReference>
<sequence>MSSQGSSFIDTIKFVIKEALLTGGPRYYLAALGLLIIALYGMYLWIFVQHAPIFLGAEEGGLILTALNDSVPWGIYISFFVFWVGVAAAGIVFGIAAYVFGDKEFKKVAVLGEVQAVAAIVTVLLLIVVDIGRPLRALVLMPQLPNLRSMLDWDFIVLTGYLALNLIGMLVTVHYYRQDKPIPRKFIVPFITIAAPFAIGIHTVTAFISQALTARPIWNSPLLAPRYVATAFASGPAILLLALYLAERYIKGFKVDFSVYRKTLYVIVGSLVVGLYFTLSEVHEIFWYTTEPAKKAQAQTLFLGYHLPYLAKLMWLWIGLGIAAVILGIVPRVHNTKRGIIFVSILTIIAVVAEKTMTIIIPGFIPSTLGEVKPYYPTAIEIGITIGVHAIGVLVYLLLARPALKAVMTHYFSGSGAKH</sequence>
<dbReference type="InterPro" id="IPR005614">
    <property type="entry name" value="NrfD-like"/>
</dbReference>
<keyword evidence="9" id="KW-1185">Reference proteome</keyword>
<dbReference type="PANTHER" id="PTHR34856">
    <property type="entry name" value="PROTEIN NRFD"/>
    <property type="match status" value="1"/>
</dbReference>
<dbReference type="GeneID" id="89288263"/>
<feature type="transmembrane region" description="Helical" evidence="7">
    <location>
        <begin position="314"/>
        <end position="333"/>
    </location>
</feature>
<evidence type="ECO:0000256" key="1">
    <source>
        <dbReference type="ARBA" id="ARBA00004651"/>
    </source>
</evidence>
<evidence type="ECO:0000256" key="7">
    <source>
        <dbReference type="SAM" id="Phobius"/>
    </source>
</evidence>
<evidence type="ECO:0000256" key="4">
    <source>
        <dbReference type="ARBA" id="ARBA00022692"/>
    </source>
</evidence>
<feature type="transmembrane region" description="Helical" evidence="7">
    <location>
        <begin position="259"/>
        <end position="279"/>
    </location>
</feature>
<dbReference type="Pfam" id="PF03916">
    <property type="entry name" value="NrfD"/>
    <property type="match status" value="1"/>
</dbReference>
<evidence type="ECO:0000313" key="9">
    <source>
        <dbReference type="Proteomes" id="UP001341135"/>
    </source>
</evidence>
<keyword evidence="3" id="KW-1003">Cell membrane</keyword>
<feature type="transmembrane region" description="Helical" evidence="7">
    <location>
        <begin position="108"/>
        <end position="135"/>
    </location>
</feature>
<proteinExistence type="inferred from homology"/>
<organism evidence="8 9">
    <name type="scientific">Pyrodictium abyssi</name>
    <dbReference type="NCBI Taxonomy" id="54256"/>
    <lineage>
        <taxon>Archaea</taxon>
        <taxon>Thermoproteota</taxon>
        <taxon>Thermoprotei</taxon>
        <taxon>Desulfurococcales</taxon>
        <taxon>Pyrodictiaceae</taxon>
        <taxon>Pyrodictium</taxon>
    </lineage>
</organism>
<feature type="transmembrane region" description="Helical" evidence="7">
    <location>
        <begin position="377"/>
        <end position="399"/>
    </location>
</feature>
<feature type="transmembrane region" description="Helical" evidence="7">
    <location>
        <begin position="155"/>
        <end position="176"/>
    </location>
</feature>
<dbReference type="PANTHER" id="PTHR34856:SF2">
    <property type="entry name" value="PROTEIN NRFD"/>
    <property type="match status" value="1"/>
</dbReference>
<feature type="transmembrane region" description="Helical" evidence="7">
    <location>
        <begin position="73"/>
        <end position="101"/>
    </location>
</feature>
<feature type="transmembrane region" description="Helical" evidence="7">
    <location>
        <begin position="228"/>
        <end position="247"/>
    </location>
</feature>
<evidence type="ECO:0000256" key="5">
    <source>
        <dbReference type="ARBA" id="ARBA00022989"/>
    </source>
</evidence>
<feature type="transmembrane region" description="Helical" evidence="7">
    <location>
        <begin position="27"/>
        <end position="48"/>
    </location>
</feature>
<keyword evidence="4 7" id="KW-0812">Transmembrane</keyword>
<accession>A0ABN6ZK90</accession>
<evidence type="ECO:0000256" key="3">
    <source>
        <dbReference type="ARBA" id="ARBA00022475"/>
    </source>
</evidence>
<dbReference type="Proteomes" id="UP001341135">
    <property type="component" value="Chromosome"/>
</dbReference>
<protein>
    <submittedName>
        <fullName evidence="8">Polysulfide reductase NrfD</fullName>
    </submittedName>
</protein>
<gene>
    <name evidence="8" type="primary">nrfD_1</name>
    <name evidence="8" type="ORF">PABY_02370</name>
</gene>
<comment type="subcellular location">
    <subcellularLocation>
        <location evidence="1">Cell membrane</location>
        <topology evidence="1">Multi-pass membrane protein</topology>
    </subcellularLocation>
</comment>
<evidence type="ECO:0000256" key="6">
    <source>
        <dbReference type="ARBA" id="ARBA00023136"/>
    </source>
</evidence>
<dbReference type="InterPro" id="IPR052049">
    <property type="entry name" value="Electron_transfer_protein"/>
</dbReference>
<feature type="transmembrane region" description="Helical" evidence="7">
    <location>
        <begin position="340"/>
        <end position="365"/>
    </location>
</feature>
<reference evidence="8 9" key="1">
    <citation type="submission" date="2023-09" db="EMBL/GenBank/DDBJ databases">
        <title>Pyrofollis japonicus gen. nov. sp. nov., a novel member of the family Pyrodictiaceae isolated from the Iheya North hydrothermal field.</title>
        <authorList>
            <person name="Miyazaki U."/>
            <person name="Sanari M."/>
            <person name="Tame A."/>
            <person name="Kitajima M."/>
            <person name="Okamoto A."/>
            <person name="Sawayama S."/>
            <person name="Miyazaki J."/>
            <person name="Takai K."/>
            <person name="Nakagawa S."/>
        </authorList>
    </citation>
    <scope>NUCLEOTIDE SEQUENCE [LARGE SCALE GENOMIC DNA]</scope>
    <source>
        <strain evidence="8 9">AV2</strain>
    </source>
</reference>